<dbReference type="OrthoDB" id="9792687at2"/>
<feature type="domain" description="Polyvalent protein metallopeptidase" evidence="3">
    <location>
        <begin position="162"/>
        <end position="285"/>
    </location>
</feature>
<evidence type="ECO:0000313" key="5">
    <source>
        <dbReference type="Proteomes" id="UP000198339"/>
    </source>
</evidence>
<organism evidence="4 5">
    <name type="scientific">Sphingopyxis indica</name>
    <dbReference type="NCBI Taxonomy" id="436663"/>
    <lineage>
        <taxon>Bacteria</taxon>
        <taxon>Pseudomonadati</taxon>
        <taxon>Pseudomonadota</taxon>
        <taxon>Alphaproteobacteria</taxon>
        <taxon>Sphingomonadales</taxon>
        <taxon>Sphingomonadaceae</taxon>
        <taxon>Sphingopyxis</taxon>
    </lineage>
</organism>
<accession>A0A239INV1</accession>
<reference evidence="4 5" key="1">
    <citation type="submission" date="2017-06" db="EMBL/GenBank/DDBJ databases">
        <authorList>
            <person name="Kim H.J."/>
            <person name="Triplett B.A."/>
        </authorList>
    </citation>
    <scope>NUCLEOTIDE SEQUENCE [LARGE SCALE GENOMIC DNA]</scope>
    <source>
        <strain evidence="4 5">DS15</strain>
    </source>
</reference>
<dbReference type="Proteomes" id="UP000198339">
    <property type="component" value="Unassembled WGS sequence"/>
</dbReference>
<dbReference type="AlphaFoldDB" id="A0A239INV1"/>
<dbReference type="RefSeq" id="WP_089216186.1">
    <property type="nucleotide sequence ID" value="NZ_FZPA01000008.1"/>
</dbReference>
<dbReference type="InterPro" id="IPR013610">
    <property type="entry name" value="ArdC_N"/>
</dbReference>
<gene>
    <name evidence="4" type="ORF">SAMN06295955_10865</name>
</gene>
<evidence type="ECO:0000259" key="2">
    <source>
        <dbReference type="Pfam" id="PF08401"/>
    </source>
</evidence>
<dbReference type="Pfam" id="PF18818">
    <property type="entry name" value="MPTase-PolyVal"/>
    <property type="match status" value="1"/>
</dbReference>
<dbReference type="EMBL" id="FZPA01000008">
    <property type="protein sequence ID" value="SNS94743.1"/>
    <property type="molecule type" value="Genomic_DNA"/>
</dbReference>
<sequence length="326" mass="35843">MAHARHRSARERTNLYEQITNRIIAELEAGRIPWVQPWGSAKASVGMPYNAVSERRYSGINILTLWDAIVSRGFASHAFLTFRQAITLGGNVRRGEQGIGVIYTRRFIPRDEHRRADIEGREPSGGIPFLKWFTVFSVEQCDGLPAHICEPPPPIPEGLILPQAEALIAATGADFRIGGPSAFYSPTRDYVQVPRPDDFFDPVNWHRTAFHELGHWVGGATRLNRDQSGVFGSVAYGKEELCAELTASFVCAALGITPTVRHADYIGSWLEIIRGDDRAILRAASAASKAADYLLAFRAETEIAANDDDPDPDPDGSMAMDGRIAA</sequence>
<evidence type="ECO:0000256" key="1">
    <source>
        <dbReference type="SAM" id="MobiDB-lite"/>
    </source>
</evidence>
<evidence type="ECO:0000259" key="3">
    <source>
        <dbReference type="Pfam" id="PF18818"/>
    </source>
</evidence>
<dbReference type="Pfam" id="PF08401">
    <property type="entry name" value="ArdcN"/>
    <property type="match status" value="1"/>
</dbReference>
<protein>
    <submittedName>
        <fullName evidence="4">Antirestriction protein ArdC</fullName>
    </submittedName>
</protein>
<feature type="region of interest" description="Disordered" evidence="1">
    <location>
        <begin position="304"/>
        <end position="326"/>
    </location>
</feature>
<feature type="domain" description="N-terminal" evidence="2">
    <location>
        <begin position="14"/>
        <end position="136"/>
    </location>
</feature>
<evidence type="ECO:0000313" key="4">
    <source>
        <dbReference type="EMBL" id="SNS94743.1"/>
    </source>
</evidence>
<dbReference type="GO" id="GO:0003697">
    <property type="term" value="F:single-stranded DNA binding"/>
    <property type="evidence" value="ECO:0007669"/>
    <property type="project" value="InterPro"/>
</dbReference>
<keyword evidence="5" id="KW-1185">Reference proteome</keyword>
<name>A0A239INV1_9SPHN</name>
<proteinExistence type="predicted"/>
<dbReference type="InterPro" id="IPR041459">
    <property type="entry name" value="MPTase-PolyVal"/>
</dbReference>
<dbReference type="PIRSF" id="PIRSF037112">
    <property type="entry name" value="Antirestriction_ArdC"/>
    <property type="match status" value="1"/>
</dbReference>
<dbReference type="InterPro" id="IPR017113">
    <property type="entry name" value="Antirestriction_ArdC"/>
</dbReference>
<feature type="compositionally biased region" description="Acidic residues" evidence="1">
    <location>
        <begin position="305"/>
        <end position="314"/>
    </location>
</feature>